<comment type="caution">
    <text evidence="1">The sequence shown here is derived from an EMBL/GenBank/DDBJ whole genome shotgun (WGS) entry which is preliminary data.</text>
</comment>
<reference evidence="1 2" key="1">
    <citation type="submission" date="2015-11" db="EMBL/GenBank/DDBJ databases">
        <title>Draft genome sequences of new species of the genus Lactobacillus isolated from orchardgrass silage.</title>
        <authorList>
            <person name="Tohno M."/>
            <person name="Tanizawa Y."/>
            <person name="Arita M."/>
        </authorList>
    </citation>
    <scope>NUCLEOTIDE SEQUENCE [LARGE SCALE GENOMIC DNA]</scope>
    <source>
        <strain evidence="1 2">IWT25</strain>
    </source>
</reference>
<dbReference type="InterPro" id="IPR014825">
    <property type="entry name" value="DNA_alkylation"/>
</dbReference>
<organism evidence="1 2">
    <name type="scientific">Secundilactobacillus pentosiphilus</name>
    <dbReference type="NCBI Taxonomy" id="1714682"/>
    <lineage>
        <taxon>Bacteria</taxon>
        <taxon>Bacillati</taxon>
        <taxon>Bacillota</taxon>
        <taxon>Bacilli</taxon>
        <taxon>Lactobacillales</taxon>
        <taxon>Lactobacillaceae</taxon>
        <taxon>Secundilactobacillus</taxon>
    </lineage>
</organism>
<dbReference type="SUPFAM" id="SSF48371">
    <property type="entry name" value="ARM repeat"/>
    <property type="match status" value="1"/>
</dbReference>
<dbReference type="EMBL" id="BCMI01000007">
    <property type="protein sequence ID" value="GAX05678.1"/>
    <property type="molecule type" value="Genomic_DNA"/>
</dbReference>
<dbReference type="PANTHER" id="PTHR34070">
    <property type="entry name" value="ARMADILLO-TYPE FOLD"/>
    <property type="match status" value="1"/>
</dbReference>
<gene>
    <name evidence="1" type="ORF">IWT25_01003</name>
</gene>
<dbReference type="PANTHER" id="PTHR34070:SF1">
    <property type="entry name" value="DNA ALKYLATION REPAIR PROTEIN"/>
    <property type="match status" value="1"/>
</dbReference>
<dbReference type="OrthoDB" id="9775346at2"/>
<dbReference type="RefSeq" id="WP_089120915.1">
    <property type="nucleotide sequence ID" value="NZ_BCMI01000007.1"/>
</dbReference>
<protein>
    <submittedName>
        <fullName evidence="1">DNA-7-methylguanine glycosylase</fullName>
    </submittedName>
</protein>
<dbReference type="Gene3D" id="1.25.40.290">
    <property type="entry name" value="ARM repeat domains"/>
    <property type="match status" value="1"/>
</dbReference>
<dbReference type="InterPro" id="IPR016024">
    <property type="entry name" value="ARM-type_fold"/>
</dbReference>
<accession>A0A1Z5IVQ1</accession>
<dbReference type="Gene3D" id="1.20.1660.10">
    <property type="entry name" value="Hypothetical protein (EF3068)"/>
    <property type="match status" value="1"/>
</dbReference>
<evidence type="ECO:0000313" key="1">
    <source>
        <dbReference type="EMBL" id="GAX05678.1"/>
    </source>
</evidence>
<dbReference type="Proteomes" id="UP000198414">
    <property type="component" value="Unassembled WGS sequence"/>
</dbReference>
<evidence type="ECO:0000313" key="2">
    <source>
        <dbReference type="Proteomes" id="UP000198414"/>
    </source>
</evidence>
<dbReference type="CDD" id="cd07064">
    <property type="entry name" value="AlkD_like_1"/>
    <property type="match status" value="1"/>
</dbReference>
<dbReference type="AlphaFoldDB" id="A0A1Z5IVQ1"/>
<sequence>MTIFDQFELVGDSKLSGPMAHYMRDQFSFSGLKTPERKRQSKGLISQSKTVTLPELLAGIAAIYQRSEREYQYVAIDLMVANVKRMTLDDVSQLASLVTQKAWWDSVDALRKGFGDYIRFHPTDKNAVFDLFNGQPNFWMRRVAITLQLMEKENTDTQMLTAAILPDLETPEFFIQKAIGWALRNYSKVNPQWVSQFIQTHELSRLASSEGSKYLKRGSH</sequence>
<dbReference type="Pfam" id="PF08713">
    <property type="entry name" value="DNA_alkylation"/>
    <property type="match status" value="1"/>
</dbReference>
<name>A0A1Z5IVQ1_9LACO</name>
<proteinExistence type="predicted"/>